<feature type="transmembrane region" description="Helical" evidence="8">
    <location>
        <begin position="50"/>
        <end position="70"/>
    </location>
</feature>
<comment type="caution">
    <text evidence="9">The sequence shown here is derived from an EMBL/GenBank/DDBJ whole genome shotgun (WGS) entry which is preliminary data.</text>
</comment>
<dbReference type="GO" id="GO:0009103">
    <property type="term" value="P:lipopolysaccharide biosynthetic process"/>
    <property type="evidence" value="ECO:0007669"/>
    <property type="project" value="TreeGrafter"/>
</dbReference>
<feature type="transmembrane region" description="Helical" evidence="8">
    <location>
        <begin position="90"/>
        <end position="110"/>
    </location>
</feature>
<dbReference type="GO" id="GO:0005886">
    <property type="term" value="C:plasma membrane"/>
    <property type="evidence" value="ECO:0007669"/>
    <property type="project" value="UniProtKB-SubCell"/>
</dbReference>
<evidence type="ECO:0000313" key="9">
    <source>
        <dbReference type="EMBL" id="SEB97756.1"/>
    </source>
</evidence>
<proteinExistence type="predicted"/>
<gene>
    <name evidence="9" type="ORF">SAMN04489746_1375</name>
</gene>
<dbReference type="EMBL" id="FNSH01000001">
    <property type="protein sequence ID" value="SEB97756.1"/>
    <property type="molecule type" value="Genomic_DNA"/>
</dbReference>
<evidence type="ECO:0000313" key="10">
    <source>
        <dbReference type="Proteomes" id="UP000183687"/>
    </source>
</evidence>
<keyword evidence="7" id="KW-0479">Metal-binding</keyword>
<evidence type="ECO:0000256" key="3">
    <source>
        <dbReference type="ARBA" id="ARBA00022679"/>
    </source>
</evidence>
<keyword evidence="7" id="KW-0460">Magnesium</keyword>
<protein>
    <submittedName>
        <fullName evidence="9">UDP-GlcNAc:undecaprenyl-phosphate GlcNAc-1-phosphate transferase</fullName>
    </submittedName>
</protein>
<dbReference type="PROSITE" id="PS01348">
    <property type="entry name" value="MRAY_2"/>
    <property type="match status" value="1"/>
</dbReference>
<comment type="subcellular location">
    <subcellularLocation>
        <location evidence="1">Cell membrane</location>
        <topology evidence="1">Multi-pass membrane protein</topology>
    </subcellularLocation>
</comment>
<feature type="transmembrane region" description="Helical" evidence="8">
    <location>
        <begin position="306"/>
        <end position="323"/>
    </location>
</feature>
<dbReference type="RefSeq" id="WP_002563961.1">
    <property type="nucleotide sequence ID" value="NZ_CALJSN010000008.1"/>
</dbReference>
<accession>A0AB38A802</accession>
<comment type="cofactor">
    <cofactor evidence="7">
        <name>Mg(2+)</name>
        <dbReference type="ChEBI" id="CHEBI:18420"/>
    </cofactor>
</comment>
<feature type="binding site" evidence="7">
    <location>
        <position position="229"/>
    </location>
    <ligand>
        <name>Mg(2+)</name>
        <dbReference type="ChEBI" id="CHEBI:18420"/>
    </ligand>
</feature>
<evidence type="ECO:0000256" key="6">
    <source>
        <dbReference type="ARBA" id="ARBA00023136"/>
    </source>
</evidence>
<dbReference type="AlphaFoldDB" id="A0AB38A802"/>
<sequence length="406" mass="43989">MSSYIPYMCLYLVALIATVITTPVAKFIAHKVGAIDKPGKRRINKTAIPRMGGIAVFIGLIAAAVTQYIGTTQYLWPIVLVPHPGMTVNYYFLAASIACIFFVGVLDDIFSLKPLVKLMGQIAAAILAVCGGLVIGNIYNPLTESEIVLGFLTYPITIIYLVAYCNIINLIDGLDGLASGITCIASLTMFVLACAAGRLDAAALSIALAGSTLGFLRFNFNPASIFLGDSGSLLLGFTLGAISLLNVTRVAGLTTIIIPLLVASIPIIDTLSAIVRRKRAHVSIGQADKGHIHHRLIQSGFDQRQAVLLIYAWTAMLCIGSFVMTKVPVWPRMIIFIILVLASGSFASKLHLFEPVLLHHYDPEADNDVLITPDNPAFEEEVEAQKLESTTLQKRLKKRKHKNKRS</sequence>
<dbReference type="Proteomes" id="UP000183687">
    <property type="component" value="Unassembled WGS sequence"/>
</dbReference>
<keyword evidence="4 8" id="KW-0812">Transmembrane</keyword>
<name>A0AB38A802_9ACTN</name>
<evidence type="ECO:0000256" key="8">
    <source>
        <dbReference type="SAM" id="Phobius"/>
    </source>
</evidence>
<dbReference type="InterPro" id="IPR000715">
    <property type="entry name" value="Glycosyl_transferase_4"/>
</dbReference>
<dbReference type="Pfam" id="PF00953">
    <property type="entry name" value="Glycos_transf_4"/>
    <property type="match status" value="1"/>
</dbReference>
<feature type="transmembrane region" description="Helical" evidence="8">
    <location>
        <begin position="6"/>
        <end position="29"/>
    </location>
</feature>
<keyword evidence="3 9" id="KW-0808">Transferase</keyword>
<dbReference type="GO" id="GO:0071555">
    <property type="term" value="P:cell wall organization"/>
    <property type="evidence" value="ECO:0007669"/>
    <property type="project" value="TreeGrafter"/>
</dbReference>
<evidence type="ECO:0000256" key="1">
    <source>
        <dbReference type="ARBA" id="ARBA00004651"/>
    </source>
</evidence>
<feature type="transmembrane region" description="Helical" evidence="8">
    <location>
        <begin position="232"/>
        <end position="250"/>
    </location>
</feature>
<feature type="transmembrane region" description="Helical" evidence="8">
    <location>
        <begin position="256"/>
        <end position="275"/>
    </location>
</feature>
<keyword evidence="6 8" id="KW-0472">Membrane</keyword>
<feature type="binding site" evidence="7">
    <location>
        <position position="169"/>
    </location>
    <ligand>
        <name>Mg(2+)</name>
        <dbReference type="ChEBI" id="CHEBI:18420"/>
    </ligand>
</feature>
<feature type="transmembrane region" description="Helical" evidence="8">
    <location>
        <begin position="151"/>
        <end position="170"/>
    </location>
</feature>
<keyword evidence="2" id="KW-1003">Cell membrane</keyword>
<dbReference type="GO" id="GO:0044038">
    <property type="term" value="P:cell wall macromolecule biosynthetic process"/>
    <property type="evidence" value="ECO:0007669"/>
    <property type="project" value="TreeGrafter"/>
</dbReference>
<feature type="transmembrane region" description="Helical" evidence="8">
    <location>
        <begin position="202"/>
        <end position="220"/>
    </location>
</feature>
<dbReference type="GO" id="GO:0046872">
    <property type="term" value="F:metal ion binding"/>
    <property type="evidence" value="ECO:0007669"/>
    <property type="project" value="UniProtKB-KW"/>
</dbReference>
<dbReference type="PANTHER" id="PTHR22926">
    <property type="entry name" value="PHOSPHO-N-ACETYLMURAMOYL-PENTAPEPTIDE-TRANSFERASE"/>
    <property type="match status" value="1"/>
</dbReference>
<evidence type="ECO:0000256" key="7">
    <source>
        <dbReference type="PIRSR" id="PIRSR600715-1"/>
    </source>
</evidence>
<feature type="transmembrane region" description="Helical" evidence="8">
    <location>
        <begin position="122"/>
        <end position="139"/>
    </location>
</feature>
<feature type="transmembrane region" description="Helical" evidence="8">
    <location>
        <begin position="177"/>
        <end position="196"/>
    </location>
</feature>
<organism evidence="9 10">
    <name type="scientific">Atopobium minutum</name>
    <dbReference type="NCBI Taxonomy" id="1381"/>
    <lineage>
        <taxon>Bacteria</taxon>
        <taxon>Bacillati</taxon>
        <taxon>Actinomycetota</taxon>
        <taxon>Coriobacteriia</taxon>
        <taxon>Coriobacteriales</taxon>
        <taxon>Atopobiaceae</taxon>
        <taxon>Atopobium</taxon>
    </lineage>
</organism>
<evidence type="ECO:0000256" key="2">
    <source>
        <dbReference type="ARBA" id="ARBA00022475"/>
    </source>
</evidence>
<dbReference type="GO" id="GO:0016780">
    <property type="term" value="F:phosphotransferase activity, for other substituted phosphate groups"/>
    <property type="evidence" value="ECO:0007669"/>
    <property type="project" value="InterPro"/>
</dbReference>
<feature type="transmembrane region" description="Helical" evidence="8">
    <location>
        <begin position="329"/>
        <end position="347"/>
    </location>
</feature>
<evidence type="ECO:0000256" key="5">
    <source>
        <dbReference type="ARBA" id="ARBA00022989"/>
    </source>
</evidence>
<evidence type="ECO:0000256" key="4">
    <source>
        <dbReference type="ARBA" id="ARBA00022692"/>
    </source>
</evidence>
<dbReference type="PANTHER" id="PTHR22926:SF3">
    <property type="entry name" value="UNDECAPRENYL-PHOSPHATE ALPHA-N-ACETYLGLUCOSAMINYL 1-PHOSPHATE TRANSFERASE"/>
    <property type="match status" value="1"/>
</dbReference>
<keyword evidence="5 8" id="KW-1133">Transmembrane helix</keyword>
<dbReference type="InterPro" id="IPR018480">
    <property type="entry name" value="PNAcMuramoyl-5peptid_Trfase_CS"/>
</dbReference>
<reference evidence="9 10" key="1">
    <citation type="submission" date="2016-10" db="EMBL/GenBank/DDBJ databases">
        <authorList>
            <person name="Varghese N."/>
            <person name="Submissions S."/>
        </authorList>
    </citation>
    <scope>NUCLEOTIDE SEQUENCE [LARGE SCALE GENOMIC DNA]</scope>
    <source>
        <strain evidence="9 10">DSM 20586</strain>
    </source>
</reference>
<dbReference type="CDD" id="cd06853">
    <property type="entry name" value="GT_WecA_like"/>
    <property type="match status" value="1"/>
</dbReference>